<gene>
    <name evidence="2" type="ORF">WG66_7235</name>
</gene>
<evidence type="ECO:0000313" key="2">
    <source>
        <dbReference type="EMBL" id="KTB40187.1"/>
    </source>
</evidence>
<dbReference type="EMBL" id="LATX01001599">
    <property type="protein sequence ID" value="KTB40187.1"/>
    <property type="molecule type" value="Genomic_DNA"/>
</dbReference>
<dbReference type="Proteomes" id="UP000054988">
    <property type="component" value="Unassembled WGS sequence"/>
</dbReference>
<name>A0A0W0FUW7_MONRR</name>
<evidence type="ECO:0000256" key="1">
    <source>
        <dbReference type="SAM" id="MobiDB-lite"/>
    </source>
</evidence>
<comment type="caution">
    <text evidence="2">The sequence shown here is derived from an EMBL/GenBank/DDBJ whole genome shotgun (WGS) entry which is preliminary data.</text>
</comment>
<reference evidence="2 3" key="1">
    <citation type="submission" date="2015-12" db="EMBL/GenBank/DDBJ databases">
        <title>Draft genome sequence of Moniliophthora roreri, the causal agent of frosty pod rot of cacao.</title>
        <authorList>
            <person name="Aime M.C."/>
            <person name="Diaz-Valderrama J.R."/>
            <person name="Kijpornyongpan T."/>
            <person name="Phillips-Mora W."/>
        </authorList>
    </citation>
    <scope>NUCLEOTIDE SEQUENCE [LARGE SCALE GENOMIC DNA]</scope>
    <source>
        <strain evidence="2 3">MCA 2952</strain>
    </source>
</reference>
<proteinExistence type="predicted"/>
<organism evidence="2 3">
    <name type="scientific">Moniliophthora roreri</name>
    <name type="common">Frosty pod rot fungus</name>
    <name type="synonym">Monilia roreri</name>
    <dbReference type="NCBI Taxonomy" id="221103"/>
    <lineage>
        <taxon>Eukaryota</taxon>
        <taxon>Fungi</taxon>
        <taxon>Dikarya</taxon>
        <taxon>Basidiomycota</taxon>
        <taxon>Agaricomycotina</taxon>
        <taxon>Agaricomycetes</taxon>
        <taxon>Agaricomycetidae</taxon>
        <taxon>Agaricales</taxon>
        <taxon>Marasmiineae</taxon>
        <taxon>Marasmiaceae</taxon>
        <taxon>Moniliophthora</taxon>
    </lineage>
</organism>
<accession>A0A0W0FUW7</accession>
<feature type="region of interest" description="Disordered" evidence="1">
    <location>
        <begin position="1"/>
        <end position="34"/>
    </location>
</feature>
<protein>
    <submittedName>
        <fullName evidence="2">Uncharacterized protein</fullName>
    </submittedName>
</protein>
<dbReference type="AlphaFoldDB" id="A0A0W0FUW7"/>
<sequence>MGLEQGWHKVLSQSPTWPSRWNEDEKGKTSQSQQCHVKLVGEVNGKNETDGSQQTLKTAKELEHLKYADHLPQECPEYYKPRPSQHLTLQNTDTERFSVSQLITAIKEELIQACANHSDQEMTSSCYGSHSTPSSLTHYHSNSFLITPFKSTPAFTTTNSYFSLPISWQCSSK</sequence>
<evidence type="ECO:0000313" key="3">
    <source>
        <dbReference type="Proteomes" id="UP000054988"/>
    </source>
</evidence>